<keyword evidence="1" id="KW-0732">Signal</keyword>
<feature type="signal peptide" evidence="1">
    <location>
        <begin position="1"/>
        <end position="22"/>
    </location>
</feature>
<evidence type="ECO:0000256" key="1">
    <source>
        <dbReference type="SAM" id="SignalP"/>
    </source>
</evidence>
<keyword evidence="3" id="KW-1185">Reference proteome</keyword>
<dbReference type="RefSeq" id="WP_106320424.1">
    <property type="nucleotide sequence ID" value="NZ_BOMO01000073.1"/>
</dbReference>
<sequence length="101" mass="10266">MRRTALYLGGLFLATGATLAMAAPAQAADGKCKKDYAVGNYYGYGADYGYGYAAAPVAVVPVGGYGYGGGYGGGYEVNSYKAVNQNGLVNVGLIDSPIGIF</sequence>
<organism evidence="2 3">
    <name type="scientific">Actinoplanes italicus</name>
    <dbReference type="NCBI Taxonomy" id="113567"/>
    <lineage>
        <taxon>Bacteria</taxon>
        <taxon>Bacillati</taxon>
        <taxon>Actinomycetota</taxon>
        <taxon>Actinomycetes</taxon>
        <taxon>Micromonosporales</taxon>
        <taxon>Micromonosporaceae</taxon>
        <taxon>Actinoplanes</taxon>
    </lineage>
</organism>
<protein>
    <submittedName>
        <fullName evidence="2">Uncharacterized protein</fullName>
    </submittedName>
</protein>
<name>A0A2T0KDQ1_9ACTN</name>
<dbReference type="Proteomes" id="UP000239415">
    <property type="component" value="Unassembled WGS sequence"/>
</dbReference>
<gene>
    <name evidence="2" type="ORF">CLV67_107323</name>
</gene>
<evidence type="ECO:0000313" key="2">
    <source>
        <dbReference type="EMBL" id="PRX21046.1"/>
    </source>
</evidence>
<comment type="caution">
    <text evidence="2">The sequence shown here is derived from an EMBL/GenBank/DDBJ whole genome shotgun (WGS) entry which is preliminary data.</text>
</comment>
<dbReference type="EMBL" id="PVMZ01000007">
    <property type="protein sequence ID" value="PRX21046.1"/>
    <property type="molecule type" value="Genomic_DNA"/>
</dbReference>
<feature type="chain" id="PRO_5039574504" evidence="1">
    <location>
        <begin position="23"/>
        <end position="101"/>
    </location>
</feature>
<proteinExistence type="predicted"/>
<accession>A0A2T0KDQ1</accession>
<dbReference type="AlphaFoldDB" id="A0A2T0KDQ1"/>
<reference evidence="2 3" key="1">
    <citation type="submission" date="2018-03" db="EMBL/GenBank/DDBJ databases">
        <title>Genomic Encyclopedia of Archaeal and Bacterial Type Strains, Phase II (KMG-II): from individual species to whole genera.</title>
        <authorList>
            <person name="Goeker M."/>
        </authorList>
    </citation>
    <scope>NUCLEOTIDE SEQUENCE [LARGE SCALE GENOMIC DNA]</scope>
    <source>
        <strain evidence="2 3">DSM 43146</strain>
    </source>
</reference>
<evidence type="ECO:0000313" key="3">
    <source>
        <dbReference type="Proteomes" id="UP000239415"/>
    </source>
</evidence>